<feature type="region of interest" description="Disordered" evidence="1">
    <location>
        <begin position="23"/>
        <end position="69"/>
    </location>
</feature>
<name>A0A0U4IDI4_9CAUD</name>
<dbReference type="OrthoDB" id="39548at10239"/>
<feature type="compositionally biased region" description="Low complexity" evidence="1">
    <location>
        <begin position="37"/>
        <end position="60"/>
    </location>
</feature>
<evidence type="ECO:0000313" key="2">
    <source>
        <dbReference type="EMBL" id="ALY08854.1"/>
    </source>
</evidence>
<dbReference type="RefSeq" id="YP_009594354.1">
    <property type="nucleotide sequence ID" value="NC_041876.1"/>
</dbReference>
<organism evidence="2 3">
    <name type="scientific">Arthrobacter phage Galaxy</name>
    <dbReference type="NCBI Taxonomy" id="1772326"/>
    <lineage>
        <taxon>Viruses</taxon>
        <taxon>Duplodnaviria</taxon>
        <taxon>Heunggongvirae</taxon>
        <taxon>Uroviricota</taxon>
        <taxon>Caudoviricetes</taxon>
        <taxon>Galaxyvirus</taxon>
        <taxon>Galaxyvirus galaxy</taxon>
    </lineage>
</organism>
<sequence length="69" mass="6999">MALTKYNATVNGHKTVLQLNEKDARARGLGEKDVFKPGKAPAAGKAAAAPANKAAAPAGDKTADKPADK</sequence>
<dbReference type="GeneID" id="40069876"/>
<dbReference type="KEGG" id="vg:40069876"/>
<protein>
    <submittedName>
        <fullName evidence="2">Uncharacterized protein</fullName>
    </submittedName>
</protein>
<dbReference type="Proteomes" id="UP000223164">
    <property type="component" value="Segment"/>
</dbReference>
<proteinExistence type="predicted"/>
<feature type="compositionally biased region" description="Basic and acidic residues" evidence="1">
    <location>
        <begin position="23"/>
        <end position="36"/>
    </location>
</feature>
<keyword evidence="3" id="KW-1185">Reference proteome</keyword>
<evidence type="ECO:0000256" key="1">
    <source>
        <dbReference type="SAM" id="MobiDB-lite"/>
    </source>
</evidence>
<reference evidence="2 3" key="1">
    <citation type="submission" date="2015-11" db="EMBL/GenBank/DDBJ databases">
        <authorList>
            <person name="Park Y."/>
            <person name="Guerrero C.A."/>
            <person name="Garlena R.A."/>
            <person name="Russell D.A."/>
            <person name="Pope W.H."/>
            <person name="Jacobs-Sera D."/>
            <person name="Hendrix R.W."/>
            <person name="Hatfull G.F."/>
        </authorList>
    </citation>
    <scope>NUCLEOTIDE SEQUENCE [LARGE SCALE GENOMIC DNA]</scope>
</reference>
<gene>
    <name evidence="2" type="primary">8</name>
    <name evidence="2" type="ORF">GALAXY_8</name>
</gene>
<dbReference type="EMBL" id="KU160644">
    <property type="protein sequence ID" value="ALY08854.1"/>
    <property type="molecule type" value="Genomic_DNA"/>
</dbReference>
<accession>A0A0U4IDI4</accession>
<evidence type="ECO:0000313" key="3">
    <source>
        <dbReference type="Proteomes" id="UP000223164"/>
    </source>
</evidence>